<organism evidence="1 2">
    <name type="scientific">Larinioides sclopetarius</name>
    <dbReference type="NCBI Taxonomy" id="280406"/>
    <lineage>
        <taxon>Eukaryota</taxon>
        <taxon>Metazoa</taxon>
        <taxon>Ecdysozoa</taxon>
        <taxon>Arthropoda</taxon>
        <taxon>Chelicerata</taxon>
        <taxon>Arachnida</taxon>
        <taxon>Araneae</taxon>
        <taxon>Araneomorphae</taxon>
        <taxon>Entelegynae</taxon>
        <taxon>Araneoidea</taxon>
        <taxon>Araneidae</taxon>
        <taxon>Larinioides</taxon>
    </lineage>
</organism>
<accession>A0AAV1ZZP4</accession>
<keyword evidence="2" id="KW-1185">Reference proteome</keyword>
<dbReference type="Proteomes" id="UP001497382">
    <property type="component" value="Unassembled WGS sequence"/>
</dbReference>
<dbReference type="EMBL" id="CAXIEN010000099">
    <property type="protein sequence ID" value="CAL1277145.1"/>
    <property type="molecule type" value="Genomic_DNA"/>
</dbReference>
<protein>
    <submittedName>
        <fullName evidence="1">Uncharacterized protein</fullName>
    </submittedName>
</protein>
<gene>
    <name evidence="1" type="ORF">LARSCL_LOCUS9040</name>
</gene>
<name>A0AAV1ZZP4_9ARAC</name>
<comment type="caution">
    <text evidence="1">The sequence shown here is derived from an EMBL/GenBank/DDBJ whole genome shotgun (WGS) entry which is preliminary data.</text>
</comment>
<evidence type="ECO:0000313" key="2">
    <source>
        <dbReference type="Proteomes" id="UP001497382"/>
    </source>
</evidence>
<reference evidence="1 2" key="1">
    <citation type="submission" date="2024-04" db="EMBL/GenBank/DDBJ databases">
        <authorList>
            <person name="Rising A."/>
            <person name="Reimegard J."/>
            <person name="Sonavane S."/>
            <person name="Akerstrom W."/>
            <person name="Nylinder S."/>
            <person name="Hedman E."/>
            <person name="Kallberg Y."/>
        </authorList>
    </citation>
    <scope>NUCLEOTIDE SEQUENCE [LARGE SCALE GENOMIC DNA]</scope>
</reference>
<evidence type="ECO:0000313" key="1">
    <source>
        <dbReference type="EMBL" id="CAL1277145.1"/>
    </source>
</evidence>
<dbReference type="AlphaFoldDB" id="A0AAV1ZZP4"/>
<sequence length="78" mass="8845">MSKNRESFVPRVKPLFRKNLMTTYQEAGNMTHRGDVLFVVCFFRVLGCSSRIKAQCGGKFSAKGQMRGSTLCKLRLEP</sequence>
<proteinExistence type="predicted"/>